<reference evidence="1 2" key="1">
    <citation type="submission" date="2014-04" db="EMBL/GenBank/DDBJ databases">
        <authorList>
            <consortium name="DOE Joint Genome Institute"/>
            <person name="Kuo A."/>
            <person name="Kohler A."/>
            <person name="Nagy L.G."/>
            <person name="Floudas D."/>
            <person name="Copeland A."/>
            <person name="Barry K.W."/>
            <person name="Cichocki N."/>
            <person name="Veneault-Fourrey C."/>
            <person name="LaButti K."/>
            <person name="Lindquist E.A."/>
            <person name="Lipzen A."/>
            <person name="Lundell T."/>
            <person name="Morin E."/>
            <person name="Murat C."/>
            <person name="Sun H."/>
            <person name="Tunlid A."/>
            <person name="Henrissat B."/>
            <person name="Grigoriev I.V."/>
            <person name="Hibbett D.S."/>
            <person name="Martin F."/>
            <person name="Nordberg H.P."/>
            <person name="Cantor M.N."/>
            <person name="Hua S.X."/>
        </authorList>
    </citation>
    <scope>NUCLEOTIDE SEQUENCE [LARGE SCALE GENOMIC DNA]</scope>
    <source>
        <strain evidence="1 2">Foug A</strain>
    </source>
</reference>
<proteinExistence type="predicted"/>
<dbReference type="InParanoid" id="A0A0C3DYA3"/>
<accession>A0A0C3DYA3</accession>
<evidence type="ECO:0000313" key="1">
    <source>
        <dbReference type="EMBL" id="KIM61164.1"/>
    </source>
</evidence>
<keyword evidence="2" id="KW-1185">Reference proteome</keyword>
<name>A0A0C3DYA3_9AGAM</name>
<protein>
    <submittedName>
        <fullName evidence="1">Uncharacterized protein</fullName>
    </submittedName>
</protein>
<gene>
    <name evidence="1" type="ORF">SCLCIDRAFT_122677</name>
</gene>
<dbReference type="EMBL" id="KN822055">
    <property type="protein sequence ID" value="KIM61164.1"/>
    <property type="molecule type" value="Genomic_DNA"/>
</dbReference>
<organism evidence="1 2">
    <name type="scientific">Scleroderma citrinum Foug A</name>
    <dbReference type="NCBI Taxonomy" id="1036808"/>
    <lineage>
        <taxon>Eukaryota</taxon>
        <taxon>Fungi</taxon>
        <taxon>Dikarya</taxon>
        <taxon>Basidiomycota</taxon>
        <taxon>Agaricomycotina</taxon>
        <taxon>Agaricomycetes</taxon>
        <taxon>Agaricomycetidae</taxon>
        <taxon>Boletales</taxon>
        <taxon>Sclerodermatineae</taxon>
        <taxon>Sclerodermataceae</taxon>
        <taxon>Scleroderma</taxon>
    </lineage>
</organism>
<dbReference type="AlphaFoldDB" id="A0A0C3DYA3"/>
<dbReference type="HOGENOM" id="CLU_067870_0_0_1"/>
<evidence type="ECO:0000313" key="2">
    <source>
        <dbReference type="Proteomes" id="UP000053989"/>
    </source>
</evidence>
<dbReference type="OrthoDB" id="3247418at2759"/>
<reference evidence="2" key="2">
    <citation type="submission" date="2015-01" db="EMBL/GenBank/DDBJ databases">
        <title>Evolutionary Origins and Diversification of the Mycorrhizal Mutualists.</title>
        <authorList>
            <consortium name="DOE Joint Genome Institute"/>
            <consortium name="Mycorrhizal Genomics Consortium"/>
            <person name="Kohler A."/>
            <person name="Kuo A."/>
            <person name="Nagy L.G."/>
            <person name="Floudas D."/>
            <person name="Copeland A."/>
            <person name="Barry K.W."/>
            <person name="Cichocki N."/>
            <person name="Veneault-Fourrey C."/>
            <person name="LaButti K."/>
            <person name="Lindquist E.A."/>
            <person name="Lipzen A."/>
            <person name="Lundell T."/>
            <person name="Morin E."/>
            <person name="Murat C."/>
            <person name="Riley R."/>
            <person name="Ohm R."/>
            <person name="Sun H."/>
            <person name="Tunlid A."/>
            <person name="Henrissat B."/>
            <person name="Grigoriev I.V."/>
            <person name="Hibbett D.S."/>
            <person name="Martin F."/>
        </authorList>
    </citation>
    <scope>NUCLEOTIDE SEQUENCE [LARGE SCALE GENOMIC DNA]</scope>
    <source>
        <strain evidence="2">Foug A</strain>
    </source>
</reference>
<sequence length="212" mass="23620">GALEATMLCSYLKGAKLHAWLSQPDCPQAAKECKILLDQAYGINGDDATTIDPVEEYVQPPNTARTTNVPPDLRELVCLHQTVLHAHLRHAGVVFSQLSTNVGNSQIMFYPNSNQSLRAVPGLIKYIFEGDDGTMTFAVQWWEVLRRDGKGDPFLAYPHFPAKLYSAQASEKLEKVKISWVVSHYACWAISEEEVVILSLCRVSSCIFEPSH</sequence>
<feature type="non-terminal residue" evidence="1">
    <location>
        <position position="1"/>
    </location>
</feature>
<dbReference type="Proteomes" id="UP000053989">
    <property type="component" value="Unassembled WGS sequence"/>
</dbReference>